<dbReference type="GO" id="GO:0005794">
    <property type="term" value="C:Golgi apparatus"/>
    <property type="evidence" value="ECO:0007669"/>
    <property type="project" value="TreeGrafter"/>
</dbReference>
<keyword evidence="4 10" id="KW-1133">Transmembrane helix</keyword>
<keyword evidence="3 10" id="KW-0812">Transmembrane</keyword>
<evidence type="ECO:0000256" key="4">
    <source>
        <dbReference type="ARBA" id="ARBA00022989"/>
    </source>
</evidence>
<dbReference type="InterPro" id="IPR039859">
    <property type="entry name" value="PFA4/ZDH16/20/ERF2-like"/>
</dbReference>
<keyword evidence="6" id="KW-0564">Palmitate</keyword>
<feature type="transmembrane region" description="Helical" evidence="10">
    <location>
        <begin position="286"/>
        <end position="305"/>
    </location>
</feature>
<protein>
    <recommendedName>
        <fullName evidence="10">Palmitoyltransferase</fullName>
        <ecNumber evidence="10">2.3.1.225</ecNumber>
    </recommendedName>
</protein>
<dbReference type="GO" id="GO:0019706">
    <property type="term" value="F:protein-cysteine S-palmitoyltransferase activity"/>
    <property type="evidence" value="ECO:0007669"/>
    <property type="project" value="UniProtKB-EC"/>
</dbReference>
<dbReference type="PANTHER" id="PTHR22883:SF43">
    <property type="entry name" value="PALMITOYLTRANSFERASE APP"/>
    <property type="match status" value="1"/>
</dbReference>
<gene>
    <name evidence="13" type="ORF">FNF27_00921</name>
</gene>
<feature type="transmembrane region" description="Helical" evidence="10">
    <location>
        <begin position="312"/>
        <end position="331"/>
    </location>
</feature>
<comment type="domain">
    <text evidence="10">The DHHC domain is required for palmitoyltransferase activity.</text>
</comment>
<dbReference type="GO" id="GO:0005783">
    <property type="term" value="C:endoplasmic reticulum"/>
    <property type="evidence" value="ECO:0007669"/>
    <property type="project" value="TreeGrafter"/>
</dbReference>
<keyword evidence="7" id="KW-0449">Lipoprotein</keyword>
<dbReference type="PROSITE" id="PS50216">
    <property type="entry name" value="DHHC"/>
    <property type="match status" value="1"/>
</dbReference>
<evidence type="ECO:0000256" key="5">
    <source>
        <dbReference type="ARBA" id="ARBA00023136"/>
    </source>
</evidence>
<keyword evidence="8 10" id="KW-0012">Acyltransferase</keyword>
<dbReference type="InterPro" id="IPR001594">
    <property type="entry name" value="Palmitoyltrfase_DHHC"/>
</dbReference>
<dbReference type="Proteomes" id="UP000322899">
    <property type="component" value="Unassembled WGS sequence"/>
</dbReference>
<feature type="transmembrane region" description="Helical" evidence="10">
    <location>
        <begin position="12"/>
        <end position="32"/>
    </location>
</feature>
<evidence type="ECO:0000313" key="13">
    <source>
        <dbReference type="EMBL" id="KAA0177749.1"/>
    </source>
</evidence>
<comment type="subcellular location">
    <subcellularLocation>
        <location evidence="1">Endomembrane system</location>
        <topology evidence="1">Multi-pass membrane protein</topology>
    </subcellularLocation>
</comment>
<evidence type="ECO:0000313" key="14">
    <source>
        <dbReference type="Proteomes" id="UP000322899"/>
    </source>
</evidence>
<comment type="similarity">
    <text evidence="10">Belongs to the DHHC palmitoyltransferase family.</text>
</comment>
<reference evidence="13 14" key="1">
    <citation type="submission" date="2019-07" db="EMBL/GenBank/DDBJ databases">
        <title>Genomes of Cafeteria roenbergensis.</title>
        <authorList>
            <person name="Fischer M.G."/>
            <person name="Hackl T."/>
            <person name="Roman M."/>
        </authorList>
    </citation>
    <scope>NUCLEOTIDE SEQUENCE [LARGE SCALE GENOMIC DNA]</scope>
    <source>
        <strain evidence="13 14">E4-10P</strain>
    </source>
</reference>
<dbReference type="Pfam" id="PF01529">
    <property type="entry name" value="DHHC"/>
    <property type="match status" value="1"/>
</dbReference>
<name>A0A5A8EJG1_CAFRO</name>
<comment type="caution">
    <text evidence="13">The sequence shown here is derived from an EMBL/GenBank/DDBJ whole genome shotgun (WGS) entry which is preliminary data.</text>
</comment>
<dbReference type="EMBL" id="VLTO01000003">
    <property type="protein sequence ID" value="KAA0177749.1"/>
    <property type="molecule type" value="Genomic_DNA"/>
</dbReference>
<evidence type="ECO:0000256" key="9">
    <source>
        <dbReference type="ARBA" id="ARBA00048048"/>
    </source>
</evidence>
<dbReference type="PANTHER" id="PTHR22883">
    <property type="entry name" value="ZINC FINGER DHHC DOMAIN CONTAINING PROTEIN"/>
    <property type="match status" value="1"/>
</dbReference>
<evidence type="ECO:0000256" key="8">
    <source>
        <dbReference type="ARBA" id="ARBA00023315"/>
    </source>
</evidence>
<evidence type="ECO:0000256" key="6">
    <source>
        <dbReference type="ARBA" id="ARBA00023139"/>
    </source>
</evidence>
<evidence type="ECO:0000259" key="12">
    <source>
        <dbReference type="Pfam" id="PF01529"/>
    </source>
</evidence>
<feature type="transmembrane region" description="Helical" evidence="10">
    <location>
        <begin position="534"/>
        <end position="553"/>
    </location>
</feature>
<evidence type="ECO:0000256" key="2">
    <source>
        <dbReference type="ARBA" id="ARBA00022679"/>
    </source>
</evidence>
<feature type="domain" description="Palmitoyltransferase DHHC" evidence="12">
    <location>
        <begin position="199"/>
        <end position="303"/>
    </location>
</feature>
<dbReference type="OrthoDB" id="9909019at2759"/>
<sequence>MDRFAYFKPHQLTVVANMAVTTTCEVILWSTVLSAYADPYADDGEFDSSRALGFAFVVVPSLALYSLTMIIVAAVFLSDPGVLARNRGRDPESALSSEVISEDLESGTRERLQAALDAVPHSSRTRMLSMDDTRAQLKSYEVDQASAKAFVQAAASGVDSSAAAGGPADGDAGTASPAWVVIDPGVAWRDARGTPMLMDGSKWCRTCLVWRPAGASHCGEIGRCVKQFDHYCPAVGTAVGGGNHVLFSWMTVAAAGLVVHGLACAVGHLAWLFVRSWTFTGLWTSEALNLSTEAIAVALILVLIIRPMGTPCCRFGMAASMVGCGAVGPFWRHTLFVLLPNSLVLMGVLGSVLLAVVYAPVMAATFRSLVDVALKPRFTDLSGGANGTVPSVVAAAEDAAKQARASAVVLATEYGPSGTAEALDGPWGSVFMGAAVTLLWCCSRVVMASCSSPLSGITGSGAAVMCGPCAPLATALGCCPGGAFASDATAMISEVLSSVVCWGAALCVLMPRWWNFDPTGKYETEPQSWEGPWVLLAIAVGAALSMMMVPFAINHWHLVSTGKTTKGLSVGNPFRGTRWPLALWRAALDGAATAAAAAGIGSGLEGAHSHGDARQRAGRDLGAGV</sequence>
<feature type="transmembrane region" description="Helical" evidence="10">
    <location>
        <begin position="52"/>
        <end position="77"/>
    </location>
</feature>
<feature type="transmembrane region" description="Helical" evidence="10">
    <location>
        <begin position="252"/>
        <end position="274"/>
    </location>
</feature>
<comment type="caution">
    <text evidence="10">Lacks conserved residue(s) required for the propagation of feature annotation.</text>
</comment>
<accession>A0A5A8EJG1</accession>
<evidence type="ECO:0000256" key="3">
    <source>
        <dbReference type="ARBA" id="ARBA00022692"/>
    </source>
</evidence>
<proteinExistence type="inferred from homology"/>
<comment type="catalytic activity">
    <reaction evidence="9 10">
        <text>L-cysteinyl-[protein] + hexadecanoyl-CoA = S-hexadecanoyl-L-cysteinyl-[protein] + CoA</text>
        <dbReference type="Rhea" id="RHEA:36683"/>
        <dbReference type="Rhea" id="RHEA-COMP:10131"/>
        <dbReference type="Rhea" id="RHEA-COMP:11032"/>
        <dbReference type="ChEBI" id="CHEBI:29950"/>
        <dbReference type="ChEBI" id="CHEBI:57287"/>
        <dbReference type="ChEBI" id="CHEBI:57379"/>
        <dbReference type="ChEBI" id="CHEBI:74151"/>
        <dbReference type="EC" id="2.3.1.225"/>
    </reaction>
</comment>
<feature type="region of interest" description="Disordered" evidence="11">
    <location>
        <begin position="605"/>
        <end position="625"/>
    </location>
</feature>
<evidence type="ECO:0000256" key="7">
    <source>
        <dbReference type="ARBA" id="ARBA00023288"/>
    </source>
</evidence>
<feature type="transmembrane region" description="Helical" evidence="10">
    <location>
        <begin position="495"/>
        <end position="514"/>
    </location>
</feature>
<keyword evidence="2 10" id="KW-0808">Transferase</keyword>
<organism evidence="13 14">
    <name type="scientific">Cafeteria roenbergensis</name>
    <name type="common">Marine flagellate</name>
    <dbReference type="NCBI Taxonomy" id="33653"/>
    <lineage>
        <taxon>Eukaryota</taxon>
        <taxon>Sar</taxon>
        <taxon>Stramenopiles</taxon>
        <taxon>Bigyra</taxon>
        <taxon>Opalozoa</taxon>
        <taxon>Bicosoecida</taxon>
        <taxon>Cafeteriaceae</taxon>
        <taxon>Cafeteria</taxon>
    </lineage>
</organism>
<dbReference type="AlphaFoldDB" id="A0A5A8EJG1"/>
<dbReference type="GO" id="GO:0006612">
    <property type="term" value="P:protein targeting to membrane"/>
    <property type="evidence" value="ECO:0007669"/>
    <property type="project" value="TreeGrafter"/>
</dbReference>
<evidence type="ECO:0000256" key="10">
    <source>
        <dbReference type="RuleBase" id="RU079119"/>
    </source>
</evidence>
<dbReference type="EC" id="2.3.1.225" evidence="10"/>
<evidence type="ECO:0000256" key="1">
    <source>
        <dbReference type="ARBA" id="ARBA00004127"/>
    </source>
</evidence>
<feature type="compositionally biased region" description="Basic and acidic residues" evidence="11">
    <location>
        <begin position="607"/>
        <end position="619"/>
    </location>
</feature>
<keyword evidence="5 10" id="KW-0472">Membrane</keyword>
<evidence type="ECO:0000256" key="11">
    <source>
        <dbReference type="SAM" id="MobiDB-lite"/>
    </source>
</evidence>
<feature type="transmembrane region" description="Helical" evidence="10">
    <location>
        <begin position="343"/>
        <end position="366"/>
    </location>
</feature>